<evidence type="ECO:0000313" key="2">
    <source>
        <dbReference type="Proteomes" id="UP000594014"/>
    </source>
</evidence>
<organism evidence="1 2">
    <name type="scientific">Anoxybacterium hadale</name>
    <dbReference type="NCBI Taxonomy" id="3408580"/>
    <lineage>
        <taxon>Bacteria</taxon>
        <taxon>Bacillati</taxon>
        <taxon>Bacillota</taxon>
        <taxon>Clostridia</taxon>
        <taxon>Peptostreptococcales</taxon>
        <taxon>Anaerovoracaceae</taxon>
        <taxon>Anoxybacterium</taxon>
    </lineage>
</organism>
<evidence type="ECO:0000313" key="1">
    <source>
        <dbReference type="EMBL" id="QOX62965.1"/>
    </source>
</evidence>
<protein>
    <submittedName>
        <fullName evidence="1">Uncharacterized protein</fullName>
    </submittedName>
</protein>
<sequence>MRLKKTILFILVFLAVYGFTAVDEAYSDMMDQPGKITLQIRRVNSDYLTLSMFGKNAAINISELKEDWKELSGSVTAGLDTAVSEIQGFLGIVETERDYNVFKTEIL</sequence>
<dbReference type="EMBL" id="CP042469">
    <property type="protein sequence ID" value="QOX62965.1"/>
    <property type="molecule type" value="Genomic_DNA"/>
</dbReference>
<reference evidence="1" key="1">
    <citation type="submission" date="2019-08" db="EMBL/GenBank/DDBJ databases">
        <title>Genome sequence of Clostridiales bacterium MT110.</title>
        <authorList>
            <person name="Cao J."/>
        </authorList>
    </citation>
    <scope>NUCLEOTIDE SEQUENCE</scope>
    <source>
        <strain evidence="1">MT110</strain>
    </source>
</reference>
<proteinExistence type="predicted"/>
<name>A0ACD1A977_9FIRM</name>
<dbReference type="Proteomes" id="UP000594014">
    <property type="component" value="Chromosome"/>
</dbReference>
<accession>A0ACD1A977</accession>
<gene>
    <name evidence="1" type="ORF">FRZ06_06230</name>
</gene>
<keyword evidence="2" id="KW-1185">Reference proteome</keyword>